<proteinExistence type="predicted"/>
<evidence type="ECO:0000313" key="3">
    <source>
        <dbReference type="Proteomes" id="UP000641588"/>
    </source>
</evidence>
<reference evidence="2" key="1">
    <citation type="submission" date="2019-10" db="EMBL/GenBank/DDBJ databases">
        <title>Description of Paenibacillus glebae sp. nov.</title>
        <authorList>
            <person name="Carlier A."/>
            <person name="Qi S."/>
        </authorList>
    </citation>
    <scope>NUCLEOTIDE SEQUENCE</scope>
    <source>
        <strain evidence="2">LMG 31456</strain>
    </source>
</reference>
<dbReference type="EMBL" id="WHOD01000050">
    <property type="protein sequence ID" value="NOU93780.1"/>
    <property type="molecule type" value="Genomic_DNA"/>
</dbReference>
<organism evidence="2 3">
    <name type="scientific">Paenibacillus foliorum</name>
    <dbReference type="NCBI Taxonomy" id="2654974"/>
    <lineage>
        <taxon>Bacteria</taxon>
        <taxon>Bacillati</taxon>
        <taxon>Bacillota</taxon>
        <taxon>Bacilli</taxon>
        <taxon>Bacillales</taxon>
        <taxon>Paenibacillaceae</taxon>
        <taxon>Paenibacillus</taxon>
    </lineage>
</organism>
<dbReference type="CDD" id="cd00143">
    <property type="entry name" value="PP2Cc"/>
    <property type="match status" value="1"/>
</dbReference>
<gene>
    <name evidence="2" type="ORF">GC093_11175</name>
</gene>
<comment type="caution">
    <text evidence="2">The sequence shown here is derived from an EMBL/GenBank/DDBJ whole genome shotgun (WGS) entry which is preliminary data.</text>
</comment>
<dbReference type="PROSITE" id="PS51746">
    <property type="entry name" value="PPM_2"/>
    <property type="match status" value="1"/>
</dbReference>
<dbReference type="AlphaFoldDB" id="A0A972GVX4"/>
<dbReference type="SMART" id="SM00332">
    <property type="entry name" value="PP2Cc"/>
    <property type="match status" value="1"/>
</dbReference>
<name>A0A972GVX4_9BACL</name>
<feature type="domain" description="PPM-type phosphatase" evidence="1">
    <location>
        <begin position="10"/>
        <end position="262"/>
    </location>
</feature>
<dbReference type="Proteomes" id="UP000641588">
    <property type="component" value="Unassembled WGS sequence"/>
</dbReference>
<dbReference type="InterPro" id="IPR036457">
    <property type="entry name" value="PPM-type-like_dom_sf"/>
</dbReference>
<evidence type="ECO:0000259" key="1">
    <source>
        <dbReference type="PROSITE" id="PS51746"/>
    </source>
</evidence>
<accession>A0A972GVX4</accession>
<evidence type="ECO:0000313" key="2">
    <source>
        <dbReference type="EMBL" id="NOU93780.1"/>
    </source>
</evidence>
<dbReference type="InterPro" id="IPR001932">
    <property type="entry name" value="PPM-type_phosphatase-like_dom"/>
</dbReference>
<dbReference type="SUPFAM" id="SSF81606">
    <property type="entry name" value="PP2C-like"/>
    <property type="match status" value="1"/>
</dbReference>
<dbReference type="Pfam" id="PF13672">
    <property type="entry name" value="PP2C_2"/>
    <property type="match status" value="1"/>
</dbReference>
<dbReference type="Gene3D" id="3.60.40.10">
    <property type="entry name" value="PPM-type phosphatase domain"/>
    <property type="match status" value="1"/>
</dbReference>
<keyword evidence="3" id="KW-1185">Reference proteome</keyword>
<dbReference type="SMART" id="SM00331">
    <property type="entry name" value="PP2C_SIG"/>
    <property type="match status" value="1"/>
</dbReference>
<dbReference type="RefSeq" id="WP_171651989.1">
    <property type="nucleotide sequence ID" value="NZ_WHOD01000050.1"/>
</dbReference>
<protein>
    <recommendedName>
        <fullName evidence="1">PPM-type phosphatase domain-containing protein</fullName>
    </recommendedName>
</protein>
<sequence>MKTTFAINWQYGVATHSGWFRMVNEDRSLLRIGSTDKGEPYAVAVIADGMGGSGDGGQASETALETVKQWLDEQLPALLRSKNIWLALAPSTDRLFHDINNQLIELGKLFGSRIGTTLTFVFLFSETYFICHIGDCRIYKISRKNRISQITKDQSWAAEQVRKGRLTRLQALKHPKRHVLLQCLGMQKELKLIKRTGFYTKHNTFLLCSDGFYNRVSDMSIERLLREGEQMQPDLQNICDLLIDKALDKRSNDNISILLLRSAASTLTPWKRLYHRCKNFNILFPVEWRK</sequence>